<feature type="domain" description="tRNA(Ile)-lysidine/2-thiocytidine synthase N-terminal" evidence="2">
    <location>
        <begin position="24"/>
        <end position="189"/>
    </location>
</feature>
<dbReference type="Gene3D" id="3.40.50.620">
    <property type="entry name" value="HUPs"/>
    <property type="match status" value="1"/>
</dbReference>
<organism evidence="3 4">
    <name type="scientific">Candidatus Egerieicola pullicola</name>
    <dbReference type="NCBI Taxonomy" id="2840775"/>
    <lineage>
        <taxon>Bacteria</taxon>
        <taxon>Bacillati</taxon>
        <taxon>Bacillota</taxon>
        <taxon>Clostridia</taxon>
        <taxon>Eubacteriales</taxon>
        <taxon>Oscillospiraceae</taxon>
        <taxon>Oscillospiraceae incertae sedis</taxon>
        <taxon>Candidatus Egerieicola</taxon>
    </lineage>
</organism>
<evidence type="ECO:0000313" key="3">
    <source>
        <dbReference type="EMBL" id="HIR40402.1"/>
    </source>
</evidence>
<dbReference type="Pfam" id="PF01171">
    <property type="entry name" value="ATP_bind_3"/>
    <property type="match status" value="1"/>
</dbReference>
<dbReference type="Proteomes" id="UP000886749">
    <property type="component" value="Unassembled WGS sequence"/>
</dbReference>
<dbReference type="PIRSF" id="PIRSF004976">
    <property type="entry name" value="ATPase_YdaO"/>
    <property type="match status" value="1"/>
</dbReference>
<proteinExistence type="predicted"/>
<dbReference type="EMBL" id="DVGY01000027">
    <property type="protein sequence ID" value="HIR40402.1"/>
    <property type="molecule type" value="Genomic_DNA"/>
</dbReference>
<gene>
    <name evidence="3" type="ORF">IAB36_01055</name>
</gene>
<dbReference type="PANTHER" id="PTHR43686:SF1">
    <property type="entry name" value="AMINOTRAN_5 DOMAIN-CONTAINING PROTEIN"/>
    <property type="match status" value="1"/>
</dbReference>
<name>A0A9D1AH65_9FIRM</name>
<dbReference type="SUPFAM" id="SSF52402">
    <property type="entry name" value="Adenine nucleotide alpha hydrolases-like"/>
    <property type="match status" value="1"/>
</dbReference>
<evidence type="ECO:0000313" key="4">
    <source>
        <dbReference type="Proteomes" id="UP000886749"/>
    </source>
</evidence>
<accession>A0A9D1AH65</accession>
<reference evidence="3" key="1">
    <citation type="submission" date="2020-10" db="EMBL/GenBank/DDBJ databases">
        <authorList>
            <person name="Gilroy R."/>
        </authorList>
    </citation>
    <scope>NUCLEOTIDE SEQUENCE</scope>
    <source>
        <strain evidence="3">CHK184-25365</strain>
    </source>
</reference>
<reference evidence="3" key="2">
    <citation type="journal article" date="2021" name="PeerJ">
        <title>Extensive microbial diversity within the chicken gut microbiome revealed by metagenomics and culture.</title>
        <authorList>
            <person name="Gilroy R."/>
            <person name="Ravi A."/>
            <person name="Getino M."/>
            <person name="Pursley I."/>
            <person name="Horton D.L."/>
            <person name="Alikhan N.F."/>
            <person name="Baker D."/>
            <person name="Gharbi K."/>
            <person name="Hall N."/>
            <person name="Watson M."/>
            <person name="Adriaenssens E.M."/>
            <person name="Foster-Nyarko E."/>
            <person name="Jarju S."/>
            <person name="Secka A."/>
            <person name="Antonio M."/>
            <person name="Oren A."/>
            <person name="Chaudhuri R.R."/>
            <person name="La Ragione R."/>
            <person name="Hildebrand F."/>
            <person name="Pallen M.J."/>
        </authorList>
    </citation>
    <scope>NUCLEOTIDE SEQUENCE</scope>
    <source>
        <strain evidence="3">CHK184-25365</strain>
    </source>
</reference>
<sequence length="272" mass="30749">MQKILGYLRKAVHEFDLLQDGDVVAVGVSGGKDSLVLLQGLALLRRFIGIDYNLKAITLDPGFGGVRTDYSNVAKMCEELGVEYIQKDTDIGTIVFDIRKEPHPCSLCAKMRRGALHDTAKEHGCNKVALGHHFDDVVETFMMNLFIEGRLGCFAPKNYLSVKDLWVIRPLVFAPEAQVRRVANKLELPVTKSRCPVDGHTKREEMKLWLADQERKDHGFKLRMFGALRRSGLDGWGYRTVNKKGDNTRELAKDFVKTNSLQKNYKKIPENG</sequence>
<evidence type="ECO:0000259" key="2">
    <source>
        <dbReference type="Pfam" id="PF01171"/>
    </source>
</evidence>
<dbReference type="GO" id="GO:0016740">
    <property type="term" value="F:transferase activity"/>
    <property type="evidence" value="ECO:0007669"/>
    <property type="project" value="UniProtKB-KW"/>
</dbReference>
<evidence type="ECO:0000256" key="1">
    <source>
        <dbReference type="ARBA" id="ARBA00022679"/>
    </source>
</evidence>
<protein>
    <submittedName>
        <fullName evidence="3">tRNA 2-thiocytidine biosynthesis protein TtcA</fullName>
    </submittedName>
</protein>
<dbReference type="PANTHER" id="PTHR43686">
    <property type="entry name" value="SULFURTRANSFERASE-RELATED"/>
    <property type="match status" value="1"/>
</dbReference>
<dbReference type="CDD" id="cd24138">
    <property type="entry name" value="TtcA-like"/>
    <property type="match status" value="1"/>
</dbReference>
<dbReference type="InterPro" id="IPR035107">
    <property type="entry name" value="tRNA_thiolation_TtcA_Ctu1"/>
</dbReference>
<dbReference type="AlphaFoldDB" id="A0A9D1AH65"/>
<dbReference type="GO" id="GO:0008033">
    <property type="term" value="P:tRNA processing"/>
    <property type="evidence" value="ECO:0007669"/>
    <property type="project" value="InterPro"/>
</dbReference>
<comment type="caution">
    <text evidence="3">The sequence shown here is derived from an EMBL/GenBank/DDBJ whole genome shotgun (WGS) entry which is preliminary data.</text>
</comment>
<dbReference type="InterPro" id="IPR014729">
    <property type="entry name" value="Rossmann-like_a/b/a_fold"/>
</dbReference>
<keyword evidence="1" id="KW-0808">Transferase</keyword>
<dbReference type="InterPro" id="IPR011063">
    <property type="entry name" value="TilS/TtcA_N"/>
</dbReference>